<proteinExistence type="inferred from homology"/>
<dbReference type="AlphaFoldDB" id="A0A3M8CGU5"/>
<dbReference type="InterPro" id="IPR029061">
    <property type="entry name" value="THDP-binding"/>
</dbReference>
<gene>
    <name evidence="3" type="ORF">EDM56_31065</name>
</gene>
<dbReference type="PANTHER" id="PTHR18968:SF129">
    <property type="entry name" value="ACETOLACTATE SYNTHASE"/>
    <property type="match status" value="1"/>
</dbReference>
<keyword evidence="4" id="KW-1185">Reference proteome</keyword>
<dbReference type="GO" id="GO:0030976">
    <property type="term" value="F:thiamine pyrophosphate binding"/>
    <property type="evidence" value="ECO:0007669"/>
    <property type="project" value="InterPro"/>
</dbReference>
<dbReference type="InterPro" id="IPR045229">
    <property type="entry name" value="TPP_enz"/>
</dbReference>
<dbReference type="GO" id="GO:0050660">
    <property type="term" value="F:flavin adenine dinucleotide binding"/>
    <property type="evidence" value="ECO:0007669"/>
    <property type="project" value="TreeGrafter"/>
</dbReference>
<accession>A0A3M8CGU5</accession>
<dbReference type="PANTHER" id="PTHR18968">
    <property type="entry name" value="THIAMINE PYROPHOSPHATE ENZYMES"/>
    <property type="match status" value="1"/>
</dbReference>
<organism evidence="3 4">
    <name type="scientific">Brevibacillus fluminis</name>
    <dbReference type="NCBI Taxonomy" id="511487"/>
    <lineage>
        <taxon>Bacteria</taxon>
        <taxon>Bacillati</taxon>
        <taxon>Bacillota</taxon>
        <taxon>Bacilli</taxon>
        <taxon>Bacillales</taxon>
        <taxon>Paenibacillaceae</taxon>
        <taxon>Brevibacillus</taxon>
    </lineage>
</organism>
<comment type="similarity">
    <text evidence="1">Belongs to the TPP enzyme family.</text>
</comment>
<evidence type="ECO:0000256" key="1">
    <source>
        <dbReference type="ARBA" id="ARBA00007812"/>
    </source>
</evidence>
<evidence type="ECO:0000313" key="3">
    <source>
        <dbReference type="EMBL" id="RNB74986.1"/>
    </source>
</evidence>
<feature type="domain" description="Thiamine pyrophosphate enzyme N-terminal TPP-binding" evidence="2">
    <location>
        <begin position="1"/>
        <end position="118"/>
    </location>
</feature>
<name>A0A3M8CGU5_9BACL</name>
<dbReference type="CDD" id="cd07035">
    <property type="entry name" value="TPP_PYR_POX_like"/>
    <property type="match status" value="1"/>
</dbReference>
<dbReference type="GO" id="GO:0009097">
    <property type="term" value="P:isoleucine biosynthetic process"/>
    <property type="evidence" value="ECO:0007669"/>
    <property type="project" value="TreeGrafter"/>
</dbReference>
<dbReference type="GO" id="GO:0009099">
    <property type="term" value="P:L-valine biosynthetic process"/>
    <property type="evidence" value="ECO:0007669"/>
    <property type="project" value="TreeGrafter"/>
</dbReference>
<comment type="caution">
    <text evidence="3">The sequence shown here is derived from an EMBL/GenBank/DDBJ whole genome shotgun (WGS) entry which is preliminary data.</text>
</comment>
<dbReference type="GO" id="GO:0005948">
    <property type="term" value="C:acetolactate synthase complex"/>
    <property type="evidence" value="ECO:0007669"/>
    <property type="project" value="TreeGrafter"/>
</dbReference>
<dbReference type="Proteomes" id="UP000271031">
    <property type="component" value="Unassembled WGS sequence"/>
</dbReference>
<dbReference type="GO" id="GO:0003984">
    <property type="term" value="F:acetolactate synthase activity"/>
    <property type="evidence" value="ECO:0007669"/>
    <property type="project" value="TreeGrafter"/>
</dbReference>
<feature type="non-terminal residue" evidence="3">
    <location>
        <position position="127"/>
    </location>
</feature>
<dbReference type="RefSeq" id="WP_246009601.1">
    <property type="nucleotide sequence ID" value="NZ_RHHQ01000088.1"/>
</dbReference>
<sequence length="127" mass="13683">MKATDLMVKCLENEGVRYIFGIPGEENIDLVHSLAASEQIEFVTVRHEQGAAFMADVYGRLTGKAGVCLATLGPGATNLLTGIGDANLDHAPVVAITGQAGLERMHKESHQYIDIVAMFEPVTKWSI</sequence>
<reference evidence="3 4" key="1">
    <citation type="submission" date="2018-10" db="EMBL/GenBank/DDBJ databases">
        <title>Phylogenomics of Brevibacillus.</title>
        <authorList>
            <person name="Dunlap C."/>
        </authorList>
    </citation>
    <scope>NUCLEOTIDE SEQUENCE [LARGE SCALE GENOMIC DNA]</scope>
    <source>
        <strain evidence="3 4">JCM 15716</strain>
    </source>
</reference>
<dbReference type="FunFam" id="3.40.50.970:FF:000007">
    <property type="entry name" value="Acetolactate synthase"/>
    <property type="match status" value="1"/>
</dbReference>
<dbReference type="InterPro" id="IPR012001">
    <property type="entry name" value="Thiamin_PyroP_enz_TPP-bd_dom"/>
</dbReference>
<protein>
    <submittedName>
        <fullName evidence="3">Acetolactate synthase large subunit</fullName>
    </submittedName>
</protein>
<dbReference type="EMBL" id="RHHQ01000088">
    <property type="protein sequence ID" value="RNB74986.1"/>
    <property type="molecule type" value="Genomic_DNA"/>
</dbReference>
<dbReference type="Gene3D" id="3.40.50.970">
    <property type="match status" value="1"/>
</dbReference>
<evidence type="ECO:0000259" key="2">
    <source>
        <dbReference type="Pfam" id="PF02776"/>
    </source>
</evidence>
<dbReference type="Pfam" id="PF02776">
    <property type="entry name" value="TPP_enzyme_N"/>
    <property type="match status" value="1"/>
</dbReference>
<evidence type="ECO:0000313" key="4">
    <source>
        <dbReference type="Proteomes" id="UP000271031"/>
    </source>
</evidence>
<dbReference type="SUPFAM" id="SSF52518">
    <property type="entry name" value="Thiamin diphosphate-binding fold (THDP-binding)"/>
    <property type="match status" value="1"/>
</dbReference>